<dbReference type="AlphaFoldDB" id="A0A3S5A052"/>
<reference evidence="2" key="1">
    <citation type="submission" date="2018-11" db="EMBL/GenBank/DDBJ databases">
        <authorList>
            <consortium name="Pathogen Informatics"/>
        </authorList>
    </citation>
    <scope>NUCLEOTIDE SEQUENCE</scope>
</reference>
<organism evidence="2 3">
    <name type="scientific">Protopolystoma xenopodis</name>
    <dbReference type="NCBI Taxonomy" id="117903"/>
    <lineage>
        <taxon>Eukaryota</taxon>
        <taxon>Metazoa</taxon>
        <taxon>Spiralia</taxon>
        <taxon>Lophotrochozoa</taxon>
        <taxon>Platyhelminthes</taxon>
        <taxon>Monogenea</taxon>
        <taxon>Polyopisthocotylea</taxon>
        <taxon>Polystomatidea</taxon>
        <taxon>Polystomatidae</taxon>
        <taxon>Protopolystoma</taxon>
    </lineage>
</organism>
<protein>
    <submittedName>
        <fullName evidence="2">Uncharacterized protein</fullName>
    </submittedName>
</protein>
<keyword evidence="1" id="KW-0732">Signal</keyword>
<name>A0A3S5A052_9PLAT</name>
<dbReference type="EMBL" id="CAAALY010003935">
    <property type="protein sequence ID" value="VEL08427.1"/>
    <property type="molecule type" value="Genomic_DNA"/>
</dbReference>
<accession>A0A3S5A052</accession>
<evidence type="ECO:0000256" key="1">
    <source>
        <dbReference type="SAM" id="SignalP"/>
    </source>
</evidence>
<gene>
    <name evidence="2" type="ORF">PXEA_LOCUS1867</name>
</gene>
<sequence length="153" mass="17484">MARFCAILLVFLVAVFSTNAHKDKVSSPPSSEFIKSENDEQIQYYGESIEPQNLEKREACRVVPIDDVHLTTAAVEIVGDLCYNANDIKRMLRLIKMLIQTMSHTESWRARLGWSYSTGATKGAKKAHTMLAKYMDKTMSYVTQMWIIFKSPR</sequence>
<feature type="signal peptide" evidence="1">
    <location>
        <begin position="1"/>
        <end position="20"/>
    </location>
</feature>
<evidence type="ECO:0000313" key="3">
    <source>
        <dbReference type="Proteomes" id="UP000784294"/>
    </source>
</evidence>
<comment type="caution">
    <text evidence="2">The sequence shown here is derived from an EMBL/GenBank/DDBJ whole genome shotgun (WGS) entry which is preliminary data.</text>
</comment>
<keyword evidence="3" id="KW-1185">Reference proteome</keyword>
<feature type="chain" id="PRO_5018625799" evidence="1">
    <location>
        <begin position="21"/>
        <end position="153"/>
    </location>
</feature>
<proteinExistence type="predicted"/>
<dbReference type="Proteomes" id="UP000784294">
    <property type="component" value="Unassembled WGS sequence"/>
</dbReference>
<evidence type="ECO:0000313" key="2">
    <source>
        <dbReference type="EMBL" id="VEL08427.1"/>
    </source>
</evidence>